<dbReference type="InterPro" id="IPR020472">
    <property type="entry name" value="WD40_PAC1"/>
</dbReference>
<dbReference type="PROSITE" id="PS50294">
    <property type="entry name" value="WD_REPEATS_REGION"/>
    <property type="match status" value="1"/>
</dbReference>
<evidence type="ECO:0000256" key="1">
    <source>
        <dbReference type="ARBA" id="ARBA00022574"/>
    </source>
</evidence>
<comment type="caution">
    <text evidence="4">The sequence shown here is derived from an EMBL/GenBank/DDBJ whole genome shotgun (WGS) entry which is preliminary data.</text>
</comment>
<reference evidence="4" key="1">
    <citation type="submission" date="2013-11" db="EMBL/GenBank/DDBJ databases">
        <title>Genome sequence of the fusiform rust pathogen reveals effectors for host alternation and coevolution with pine.</title>
        <authorList>
            <consortium name="DOE Joint Genome Institute"/>
            <person name="Smith K."/>
            <person name="Pendleton A."/>
            <person name="Kubisiak T."/>
            <person name="Anderson C."/>
            <person name="Salamov A."/>
            <person name="Aerts A."/>
            <person name="Riley R."/>
            <person name="Clum A."/>
            <person name="Lindquist E."/>
            <person name="Ence D."/>
            <person name="Campbell M."/>
            <person name="Kronenberg Z."/>
            <person name="Feau N."/>
            <person name="Dhillon B."/>
            <person name="Hamelin R."/>
            <person name="Burleigh J."/>
            <person name="Smith J."/>
            <person name="Yandell M."/>
            <person name="Nelson C."/>
            <person name="Grigoriev I."/>
            <person name="Davis J."/>
        </authorList>
    </citation>
    <scope>NUCLEOTIDE SEQUENCE</scope>
    <source>
        <strain evidence="4">G11</strain>
    </source>
</reference>
<name>A0A9P6NDA5_9BASI</name>
<feature type="repeat" description="WD" evidence="3">
    <location>
        <begin position="79"/>
        <end position="126"/>
    </location>
</feature>
<dbReference type="AlphaFoldDB" id="A0A9P6NDA5"/>
<proteinExistence type="predicted"/>
<evidence type="ECO:0000313" key="4">
    <source>
        <dbReference type="EMBL" id="KAG0144611.1"/>
    </source>
</evidence>
<dbReference type="SUPFAM" id="SSF50978">
    <property type="entry name" value="WD40 repeat-like"/>
    <property type="match status" value="1"/>
</dbReference>
<dbReference type="Proteomes" id="UP000886653">
    <property type="component" value="Unassembled WGS sequence"/>
</dbReference>
<dbReference type="PANTHER" id="PTHR19855:SF11">
    <property type="entry name" value="RIBOSOME BIOGENESIS PROTEIN WDR12"/>
    <property type="match status" value="1"/>
</dbReference>
<dbReference type="Pfam" id="PF00400">
    <property type="entry name" value="WD40"/>
    <property type="match status" value="1"/>
</dbReference>
<dbReference type="InterPro" id="IPR015943">
    <property type="entry name" value="WD40/YVTN_repeat-like_dom_sf"/>
</dbReference>
<dbReference type="PROSITE" id="PS00678">
    <property type="entry name" value="WD_REPEATS_1"/>
    <property type="match status" value="2"/>
</dbReference>
<dbReference type="PANTHER" id="PTHR19855">
    <property type="entry name" value="WD40 REPEAT PROTEIN 12, 37"/>
    <property type="match status" value="1"/>
</dbReference>
<dbReference type="SMART" id="SM00320">
    <property type="entry name" value="WD40"/>
    <property type="match status" value="6"/>
</dbReference>
<evidence type="ECO:0008006" key="6">
    <source>
        <dbReference type="Google" id="ProtNLM"/>
    </source>
</evidence>
<sequence length="522" mass="57784">MQTADEQKLFQTDAQLLTAELRLQKSLGDKKPTVANGYPIVLASKPLKILVEGDDVYVAQNGFVAQRIDLKTGKVMSIFRGHAGPVTSIAIYTSRTTSGVRKLLITGSWDKSIKVWDIETQIQLSSSIVHRDFVKSIEVIECLGLLASGSTDRDILLWDLRKAVEGYDWVQIDEEQRTRQSALDDSRRTTRLPASEQPISIVSADDLGQASLITQEVTANGSTELPRVTTHSAYGPLYGPIPRVDTLKSHTRPVDALAAHPICYLQNTDESIPSQQNGRALRQPHLLVSGDTMGAVKVWHLNPTSELAQPIQSRLNFTGLLHHTSINSIQIIPDLDLAPDARPTARLWTASSDNSVLLSSLDLMSESSDRVISILRLTQPYYIRCALQLSEHLGLNTVLPNWLLTGSTDEDIRVYDLDKIDEETDYSSSLSNRHSHSNIMEKSLSNAWIGCVKAHWHEVCSLGIWVDKASQKSWIISGSLDGTLRKWEIEALRSQFAAQASGLQVQSDPVSEKTDIHLSAEE</sequence>
<keyword evidence="2" id="KW-0677">Repeat</keyword>
<keyword evidence="5" id="KW-1185">Reference proteome</keyword>
<evidence type="ECO:0000256" key="2">
    <source>
        <dbReference type="ARBA" id="ARBA00022737"/>
    </source>
</evidence>
<dbReference type="InterPro" id="IPR036322">
    <property type="entry name" value="WD40_repeat_dom_sf"/>
</dbReference>
<dbReference type="OrthoDB" id="6262491at2759"/>
<dbReference type="EMBL" id="MU167292">
    <property type="protein sequence ID" value="KAG0144611.1"/>
    <property type="molecule type" value="Genomic_DNA"/>
</dbReference>
<evidence type="ECO:0000256" key="3">
    <source>
        <dbReference type="PROSITE-ProRule" id="PRU00221"/>
    </source>
</evidence>
<dbReference type="InterPro" id="IPR019775">
    <property type="entry name" value="WD40_repeat_CS"/>
</dbReference>
<feature type="repeat" description="WD" evidence="3">
    <location>
        <begin position="127"/>
        <end position="161"/>
    </location>
</feature>
<keyword evidence="1 3" id="KW-0853">WD repeat</keyword>
<evidence type="ECO:0000313" key="5">
    <source>
        <dbReference type="Proteomes" id="UP000886653"/>
    </source>
</evidence>
<accession>A0A9P6NDA5</accession>
<protein>
    <recommendedName>
        <fullName evidence="6">WD40 repeat-like protein</fullName>
    </recommendedName>
</protein>
<gene>
    <name evidence="4" type="ORF">CROQUDRAFT_64900</name>
</gene>
<dbReference type="PROSITE" id="PS50082">
    <property type="entry name" value="WD_REPEATS_2"/>
    <property type="match status" value="2"/>
</dbReference>
<organism evidence="4 5">
    <name type="scientific">Cronartium quercuum f. sp. fusiforme G11</name>
    <dbReference type="NCBI Taxonomy" id="708437"/>
    <lineage>
        <taxon>Eukaryota</taxon>
        <taxon>Fungi</taxon>
        <taxon>Dikarya</taxon>
        <taxon>Basidiomycota</taxon>
        <taxon>Pucciniomycotina</taxon>
        <taxon>Pucciniomycetes</taxon>
        <taxon>Pucciniales</taxon>
        <taxon>Coleosporiaceae</taxon>
        <taxon>Cronartium</taxon>
    </lineage>
</organism>
<dbReference type="PRINTS" id="PR00320">
    <property type="entry name" value="GPROTEINBRPT"/>
</dbReference>
<dbReference type="Gene3D" id="2.130.10.10">
    <property type="entry name" value="YVTN repeat-like/Quinoprotein amine dehydrogenase"/>
    <property type="match status" value="3"/>
</dbReference>
<dbReference type="InterPro" id="IPR001680">
    <property type="entry name" value="WD40_rpt"/>
</dbReference>